<keyword evidence="3" id="KW-1185">Reference proteome</keyword>
<dbReference type="Proteomes" id="UP001501759">
    <property type="component" value="Unassembled WGS sequence"/>
</dbReference>
<accession>A0ABP9JJJ2</accession>
<organism evidence="2 3">
    <name type="scientific">Streptomyces siamensis</name>
    <dbReference type="NCBI Taxonomy" id="1274986"/>
    <lineage>
        <taxon>Bacteria</taxon>
        <taxon>Bacillati</taxon>
        <taxon>Actinomycetota</taxon>
        <taxon>Actinomycetes</taxon>
        <taxon>Kitasatosporales</taxon>
        <taxon>Streptomycetaceae</taxon>
        <taxon>Streptomyces</taxon>
    </lineage>
</organism>
<protein>
    <submittedName>
        <fullName evidence="2">Uncharacterized protein</fullName>
    </submittedName>
</protein>
<comment type="caution">
    <text evidence="2">The sequence shown here is derived from an EMBL/GenBank/DDBJ whole genome shotgun (WGS) entry which is preliminary data.</text>
</comment>
<evidence type="ECO:0000313" key="2">
    <source>
        <dbReference type="EMBL" id="GAA5033964.1"/>
    </source>
</evidence>
<dbReference type="EMBL" id="BAABKB010000041">
    <property type="protein sequence ID" value="GAA5033964.1"/>
    <property type="molecule type" value="Genomic_DNA"/>
</dbReference>
<proteinExistence type="predicted"/>
<reference evidence="3" key="1">
    <citation type="journal article" date="2019" name="Int. J. Syst. Evol. Microbiol.">
        <title>The Global Catalogue of Microorganisms (GCM) 10K type strain sequencing project: providing services to taxonomists for standard genome sequencing and annotation.</title>
        <authorList>
            <consortium name="The Broad Institute Genomics Platform"/>
            <consortium name="The Broad Institute Genome Sequencing Center for Infectious Disease"/>
            <person name="Wu L."/>
            <person name="Ma J."/>
        </authorList>
    </citation>
    <scope>NUCLEOTIDE SEQUENCE [LARGE SCALE GENOMIC DNA]</scope>
    <source>
        <strain evidence="3">JCM 18409</strain>
    </source>
</reference>
<feature type="region of interest" description="Disordered" evidence="1">
    <location>
        <begin position="26"/>
        <end position="60"/>
    </location>
</feature>
<evidence type="ECO:0000313" key="3">
    <source>
        <dbReference type="Proteomes" id="UP001501759"/>
    </source>
</evidence>
<gene>
    <name evidence="2" type="ORF">GCM10023335_78160</name>
</gene>
<sequence>MRDLAGPAAFEQLQAQLARSAACVTKGQKSARRRAVEGAIPSPEAESDDDGGEAAALGTG</sequence>
<name>A0ABP9JJJ2_9ACTN</name>
<evidence type="ECO:0000256" key="1">
    <source>
        <dbReference type="SAM" id="MobiDB-lite"/>
    </source>
</evidence>